<protein>
    <submittedName>
        <fullName evidence="1">Uncharacterized protein</fullName>
    </submittedName>
</protein>
<organism evidence="1 2">
    <name type="scientific">Megaselia scalaris</name>
    <name type="common">Humpbacked fly</name>
    <name type="synonym">Phora scalaris</name>
    <dbReference type="NCBI Taxonomy" id="36166"/>
    <lineage>
        <taxon>Eukaryota</taxon>
        <taxon>Metazoa</taxon>
        <taxon>Ecdysozoa</taxon>
        <taxon>Arthropoda</taxon>
        <taxon>Hexapoda</taxon>
        <taxon>Insecta</taxon>
        <taxon>Pterygota</taxon>
        <taxon>Neoptera</taxon>
        <taxon>Endopterygota</taxon>
        <taxon>Diptera</taxon>
        <taxon>Brachycera</taxon>
        <taxon>Muscomorpha</taxon>
        <taxon>Platypezoidea</taxon>
        <taxon>Phoridae</taxon>
        <taxon>Megaseliini</taxon>
        <taxon>Megaselia</taxon>
    </lineage>
</organism>
<dbReference type="AlphaFoldDB" id="T1GFZ5"/>
<dbReference type="Proteomes" id="UP000015102">
    <property type="component" value="Unassembled WGS sequence"/>
</dbReference>
<keyword evidence="2" id="KW-1185">Reference proteome</keyword>
<sequence length="63" mass="7152">MCKRLKPHFIIGPYQCGFIPGKLTTDLMTTSSNTNFLFRYLDYPKALPVVVDSVFKAAVLNLR</sequence>
<dbReference type="EMBL" id="CAQQ02000704">
    <property type="status" value="NOT_ANNOTATED_CDS"/>
    <property type="molecule type" value="Genomic_DNA"/>
</dbReference>
<evidence type="ECO:0000313" key="2">
    <source>
        <dbReference type="Proteomes" id="UP000015102"/>
    </source>
</evidence>
<dbReference type="EMBL" id="CAQQ02000705">
    <property type="status" value="NOT_ANNOTATED_CDS"/>
    <property type="molecule type" value="Genomic_DNA"/>
</dbReference>
<dbReference type="HOGENOM" id="CLU_2888319_0_0_1"/>
<name>T1GFZ5_MEGSC</name>
<dbReference type="EnsemblMetazoa" id="MESCA002298-RA">
    <property type="protein sequence ID" value="MESCA002298-PA"/>
    <property type="gene ID" value="MESCA002298"/>
</dbReference>
<reference evidence="1" key="2">
    <citation type="submission" date="2015-06" db="UniProtKB">
        <authorList>
            <consortium name="EnsemblMetazoa"/>
        </authorList>
    </citation>
    <scope>IDENTIFICATION</scope>
</reference>
<proteinExistence type="predicted"/>
<reference evidence="2" key="1">
    <citation type="submission" date="2013-02" db="EMBL/GenBank/DDBJ databases">
        <authorList>
            <person name="Hughes D."/>
        </authorList>
    </citation>
    <scope>NUCLEOTIDE SEQUENCE</scope>
    <source>
        <strain>Durham</strain>
        <strain evidence="2">NC isolate 2 -- Noor lab</strain>
    </source>
</reference>
<accession>T1GFZ5</accession>
<evidence type="ECO:0000313" key="1">
    <source>
        <dbReference type="EnsemblMetazoa" id="MESCA002298-PA"/>
    </source>
</evidence>